<dbReference type="InterPro" id="IPR029787">
    <property type="entry name" value="Nucleotide_cyclase"/>
</dbReference>
<dbReference type="GO" id="GO:0005886">
    <property type="term" value="C:plasma membrane"/>
    <property type="evidence" value="ECO:0007669"/>
    <property type="project" value="TreeGrafter"/>
</dbReference>
<dbReference type="EC" id="2.7.7.65" evidence="1"/>
<dbReference type="PROSITE" id="PS50887">
    <property type="entry name" value="GGDEF"/>
    <property type="match status" value="1"/>
</dbReference>
<dbReference type="Gene3D" id="3.30.70.270">
    <property type="match status" value="1"/>
</dbReference>
<dbReference type="SUPFAM" id="SSF55073">
    <property type="entry name" value="Nucleotide cyclase"/>
    <property type="match status" value="1"/>
</dbReference>
<dbReference type="InterPro" id="IPR000644">
    <property type="entry name" value="CBS_dom"/>
</dbReference>
<dbReference type="InterPro" id="IPR000160">
    <property type="entry name" value="GGDEF_dom"/>
</dbReference>
<evidence type="ECO:0000259" key="5">
    <source>
        <dbReference type="PROSITE" id="PS51371"/>
    </source>
</evidence>
<dbReference type="GO" id="GO:0052621">
    <property type="term" value="F:diguanylate cyclase activity"/>
    <property type="evidence" value="ECO:0007669"/>
    <property type="project" value="UniProtKB-EC"/>
</dbReference>
<evidence type="ECO:0000256" key="3">
    <source>
        <dbReference type="PROSITE-ProRule" id="PRU00703"/>
    </source>
</evidence>
<evidence type="ECO:0000313" key="6">
    <source>
        <dbReference type="EMBL" id="RLJ69860.1"/>
    </source>
</evidence>
<feature type="domain" description="GGDEF" evidence="4">
    <location>
        <begin position="160"/>
        <end position="289"/>
    </location>
</feature>
<dbReference type="InterPro" id="IPR043128">
    <property type="entry name" value="Rev_trsase/Diguanyl_cyclase"/>
</dbReference>
<protein>
    <recommendedName>
        <fullName evidence="1">diguanylate cyclase</fullName>
        <ecNumber evidence="1">2.7.7.65</ecNumber>
    </recommendedName>
</protein>
<dbReference type="GO" id="GO:1902201">
    <property type="term" value="P:negative regulation of bacterial-type flagellum-dependent cell motility"/>
    <property type="evidence" value="ECO:0007669"/>
    <property type="project" value="TreeGrafter"/>
</dbReference>
<dbReference type="FunFam" id="3.30.70.270:FF:000001">
    <property type="entry name" value="Diguanylate cyclase domain protein"/>
    <property type="match status" value="1"/>
</dbReference>
<dbReference type="SMART" id="SM00116">
    <property type="entry name" value="CBS"/>
    <property type="match status" value="2"/>
</dbReference>
<sequence>MNGLPLVKDLMVRNPIVCHPETSVRDAVSLMENHDVGSVIVVDKYTRRPVNIITHRDVISAVYHGKFDATVGELIELLEKKELYTIGEEATVIEAMRMFEEYRIKHLPVVDNEGFLVGIITGSDILKGLPRFAFIDPLTGLENRRFLDYLDSKLSRQQVKDIYVMVIDVDNFKEINDRFGHLFGDRVLREIAQVIASSVRTNDNLIRYGGEEFLAVLYRVGEEGALAIAERIRRNVENLKIEGHPEIKLTVSVGVAPYKVSLTDTIERADRAMYSAKRKGKNRVELFKEPL</sequence>
<dbReference type="RefSeq" id="WP_121008765.1">
    <property type="nucleotide sequence ID" value="NZ_RCCJ01000001.1"/>
</dbReference>
<dbReference type="SUPFAM" id="SSF54631">
    <property type="entry name" value="CBS-domain pair"/>
    <property type="match status" value="1"/>
</dbReference>
<comment type="catalytic activity">
    <reaction evidence="2">
        <text>2 GTP = 3',3'-c-di-GMP + 2 diphosphate</text>
        <dbReference type="Rhea" id="RHEA:24898"/>
        <dbReference type="ChEBI" id="CHEBI:33019"/>
        <dbReference type="ChEBI" id="CHEBI:37565"/>
        <dbReference type="ChEBI" id="CHEBI:58805"/>
        <dbReference type="EC" id="2.7.7.65"/>
    </reaction>
</comment>
<dbReference type="NCBIfam" id="TIGR00254">
    <property type="entry name" value="GGDEF"/>
    <property type="match status" value="1"/>
</dbReference>
<keyword evidence="3" id="KW-0129">CBS domain</keyword>
<evidence type="ECO:0000313" key="7">
    <source>
        <dbReference type="Proteomes" id="UP000267841"/>
    </source>
</evidence>
<dbReference type="Pfam" id="PF00990">
    <property type="entry name" value="GGDEF"/>
    <property type="match status" value="1"/>
</dbReference>
<dbReference type="GO" id="GO:0043709">
    <property type="term" value="P:cell adhesion involved in single-species biofilm formation"/>
    <property type="evidence" value="ECO:0007669"/>
    <property type="project" value="TreeGrafter"/>
</dbReference>
<dbReference type="Pfam" id="PF00571">
    <property type="entry name" value="CBS"/>
    <property type="match status" value="2"/>
</dbReference>
<dbReference type="Proteomes" id="UP000267841">
    <property type="component" value="Unassembled WGS sequence"/>
</dbReference>
<dbReference type="InterPro" id="IPR050469">
    <property type="entry name" value="Diguanylate_Cyclase"/>
</dbReference>
<name>A0A497XP02_9AQUI</name>
<proteinExistence type="predicted"/>
<dbReference type="SMART" id="SM00267">
    <property type="entry name" value="GGDEF"/>
    <property type="match status" value="1"/>
</dbReference>
<evidence type="ECO:0000256" key="1">
    <source>
        <dbReference type="ARBA" id="ARBA00012528"/>
    </source>
</evidence>
<feature type="domain" description="CBS" evidence="5">
    <location>
        <begin position="78"/>
        <end position="137"/>
    </location>
</feature>
<dbReference type="InterPro" id="IPR046342">
    <property type="entry name" value="CBS_dom_sf"/>
</dbReference>
<dbReference type="CDD" id="cd01949">
    <property type="entry name" value="GGDEF"/>
    <property type="match status" value="1"/>
</dbReference>
<dbReference type="OrthoDB" id="12905at2"/>
<dbReference type="EMBL" id="RCCJ01000001">
    <property type="protein sequence ID" value="RLJ69860.1"/>
    <property type="molecule type" value="Genomic_DNA"/>
</dbReference>
<dbReference type="PANTHER" id="PTHR45138:SF9">
    <property type="entry name" value="DIGUANYLATE CYCLASE DGCM-RELATED"/>
    <property type="match status" value="1"/>
</dbReference>
<dbReference type="Gene3D" id="3.10.580.10">
    <property type="entry name" value="CBS-domain"/>
    <property type="match status" value="1"/>
</dbReference>
<reference evidence="6 7" key="1">
    <citation type="submission" date="2018-10" db="EMBL/GenBank/DDBJ databases">
        <title>Genomic Encyclopedia of Archaeal and Bacterial Type Strains, Phase II (KMG-II): from individual species to whole genera.</title>
        <authorList>
            <person name="Goeker M."/>
        </authorList>
    </citation>
    <scope>NUCLEOTIDE SEQUENCE [LARGE SCALE GENOMIC DNA]</scope>
    <source>
        <strain evidence="6 7">DSM 16510</strain>
    </source>
</reference>
<organism evidence="6 7">
    <name type="scientific">Hydrogenivirga caldilitoris</name>
    <dbReference type="NCBI Taxonomy" id="246264"/>
    <lineage>
        <taxon>Bacteria</taxon>
        <taxon>Pseudomonadati</taxon>
        <taxon>Aquificota</taxon>
        <taxon>Aquificia</taxon>
        <taxon>Aquificales</taxon>
        <taxon>Aquificaceae</taxon>
        <taxon>Hydrogenivirga</taxon>
    </lineage>
</organism>
<feature type="domain" description="CBS" evidence="5">
    <location>
        <begin position="11"/>
        <end position="69"/>
    </location>
</feature>
<dbReference type="PROSITE" id="PS51371">
    <property type="entry name" value="CBS"/>
    <property type="match status" value="2"/>
</dbReference>
<dbReference type="AlphaFoldDB" id="A0A497XP02"/>
<gene>
    <name evidence="6" type="ORF">BCF55_0117</name>
</gene>
<dbReference type="PANTHER" id="PTHR45138">
    <property type="entry name" value="REGULATORY COMPONENTS OF SENSORY TRANSDUCTION SYSTEM"/>
    <property type="match status" value="1"/>
</dbReference>
<comment type="caution">
    <text evidence="6">The sequence shown here is derived from an EMBL/GenBank/DDBJ whole genome shotgun (WGS) entry which is preliminary data.</text>
</comment>
<evidence type="ECO:0000259" key="4">
    <source>
        <dbReference type="PROSITE" id="PS50887"/>
    </source>
</evidence>
<keyword evidence="7" id="KW-1185">Reference proteome</keyword>
<accession>A0A497XP02</accession>
<evidence type="ECO:0000256" key="2">
    <source>
        <dbReference type="ARBA" id="ARBA00034247"/>
    </source>
</evidence>